<keyword evidence="4" id="KW-1185">Reference proteome</keyword>
<evidence type="ECO:0000313" key="4">
    <source>
        <dbReference type="Proteomes" id="UP000182938"/>
    </source>
</evidence>
<protein>
    <submittedName>
        <fullName evidence="3">Uncharacterized membrane protein</fullName>
    </submittedName>
</protein>
<evidence type="ECO:0000256" key="1">
    <source>
        <dbReference type="SAM" id="Phobius"/>
    </source>
</evidence>
<name>A0A1L3MJE3_9MICO</name>
<proteinExistence type="predicted"/>
<feature type="transmembrane region" description="Helical" evidence="1">
    <location>
        <begin position="110"/>
        <end position="128"/>
    </location>
</feature>
<feature type="transmembrane region" description="Helical" evidence="1">
    <location>
        <begin position="44"/>
        <end position="63"/>
    </location>
</feature>
<gene>
    <name evidence="2" type="ORF">ASJ30_13850</name>
    <name evidence="3" type="ORF">SAMN06296429_102345</name>
</gene>
<keyword evidence="1" id="KW-1133">Transmembrane helix</keyword>
<feature type="transmembrane region" description="Helical" evidence="1">
    <location>
        <begin position="7"/>
        <end position="24"/>
    </location>
</feature>
<keyword evidence="1" id="KW-0812">Transmembrane</keyword>
<sequence length="135" mass="14542">MAWLGRYVVAAVIFGVLDYLWLGVIARPVYEEHLGDWLADSPNMVAALAFYAIYVFGMVWLAITPALAQGSWVTAVLNGAVLGLVAYATWNLTNLAVLDGYPSGSVLYDLAWGTVGTAATCGLTFVVARRVRALR</sequence>
<dbReference type="EMBL" id="FWXN01000002">
    <property type="protein sequence ID" value="SMC39265.1"/>
    <property type="molecule type" value="Genomic_DNA"/>
</dbReference>
<evidence type="ECO:0000313" key="3">
    <source>
        <dbReference type="EMBL" id="SMC39265.1"/>
    </source>
</evidence>
<accession>A0A1L3MJE3</accession>
<dbReference type="Proteomes" id="UP000182938">
    <property type="component" value="Chromosome"/>
</dbReference>
<dbReference type="RefSeq" id="WP_072625620.1">
    <property type="nucleotide sequence ID" value="NZ_CBDRLL010000001.1"/>
</dbReference>
<accession>A0A1W1YSS4</accession>
<dbReference type="Proteomes" id="UP000192634">
    <property type="component" value="Unassembled WGS sequence"/>
</dbReference>
<dbReference type="Pfam" id="PF09945">
    <property type="entry name" value="DUF2177"/>
    <property type="match status" value="1"/>
</dbReference>
<keyword evidence="1" id="KW-0472">Membrane</keyword>
<dbReference type="AlphaFoldDB" id="A0A1L3MJE3"/>
<evidence type="ECO:0000313" key="5">
    <source>
        <dbReference type="Proteomes" id="UP000192634"/>
    </source>
</evidence>
<evidence type="ECO:0000313" key="2">
    <source>
        <dbReference type="EMBL" id="APH02479.1"/>
    </source>
</evidence>
<organism evidence="2 4">
    <name type="scientific">Janibacter indicus</name>
    <dbReference type="NCBI Taxonomy" id="857417"/>
    <lineage>
        <taxon>Bacteria</taxon>
        <taxon>Bacillati</taxon>
        <taxon>Actinomycetota</taxon>
        <taxon>Actinomycetes</taxon>
        <taxon>Micrococcales</taxon>
        <taxon>Intrasporangiaceae</taxon>
        <taxon>Janibacter</taxon>
    </lineage>
</organism>
<dbReference type="OrthoDB" id="166547at2"/>
<dbReference type="KEGG" id="jte:ASJ30_13850"/>
<feature type="transmembrane region" description="Helical" evidence="1">
    <location>
        <begin position="70"/>
        <end position="90"/>
    </location>
</feature>
<reference evidence="2 4" key="1">
    <citation type="submission" date="2015-11" db="EMBL/GenBank/DDBJ databases">
        <authorList>
            <person name="Zhang Y."/>
            <person name="Guo Z."/>
        </authorList>
    </citation>
    <scope>NUCLEOTIDE SEQUENCE [LARGE SCALE GENOMIC DNA]</scope>
    <source>
        <strain evidence="2 4">YFY001</strain>
    </source>
</reference>
<reference evidence="3 5" key="2">
    <citation type="submission" date="2017-04" db="EMBL/GenBank/DDBJ databases">
        <authorList>
            <person name="Afonso C.L."/>
            <person name="Miller P.J."/>
            <person name="Scott M.A."/>
            <person name="Spackman E."/>
            <person name="Goraichik I."/>
            <person name="Dimitrov K.M."/>
            <person name="Suarez D.L."/>
            <person name="Swayne D.E."/>
        </authorList>
    </citation>
    <scope>NUCLEOTIDE SEQUENCE [LARGE SCALE GENOMIC DNA]</scope>
    <source>
        <strain evidence="3 5">CGMCC 1.12511</strain>
    </source>
</reference>
<dbReference type="EMBL" id="CP013290">
    <property type="protein sequence ID" value="APH02479.1"/>
    <property type="molecule type" value="Genomic_DNA"/>
</dbReference>
<dbReference type="InterPro" id="IPR018687">
    <property type="entry name" value="DUF2177_membr"/>
</dbReference>